<feature type="region of interest" description="Disordered" evidence="1">
    <location>
        <begin position="1"/>
        <end position="61"/>
    </location>
</feature>
<proteinExistence type="predicted"/>
<sequence length="61" mass="6801">MTVKRPNGTHLRMDSFNDGEEKDLAKARTGSSSDGEGEGSFAERKQRRISRFREELGAGDE</sequence>
<evidence type="ECO:0000313" key="2">
    <source>
        <dbReference type="EMBL" id="KAF2849354.1"/>
    </source>
</evidence>
<gene>
    <name evidence="2" type="ORF">T440DRAFT_399495</name>
</gene>
<dbReference type="Proteomes" id="UP000799423">
    <property type="component" value="Unassembled WGS sequence"/>
</dbReference>
<protein>
    <submittedName>
        <fullName evidence="2">Uncharacterized protein</fullName>
    </submittedName>
</protein>
<evidence type="ECO:0000313" key="3">
    <source>
        <dbReference type="Proteomes" id="UP000799423"/>
    </source>
</evidence>
<dbReference type="EMBL" id="MU006312">
    <property type="protein sequence ID" value="KAF2849354.1"/>
    <property type="molecule type" value="Genomic_DNA"/>
</dbReference>
<feature type="compositionally biased region" description="Basic and acidic residues" evidence="1">
    <location>
        <begin position="51"/>
        <end position="61"/>
    </location>
</feature>
<keyword evidence="3" id="KW-1185">Reference proteome</keyword>
<accession>A0A6A7B2G4</accession>
<evidence type="ECO:0000256" key="1">
    <source>
        <dbReference type="SAM" id="MobiDB-lite"/>
    </source>
</evidence>
<name>A0A6A7B2G4_9PLEO</name>
<dbReference type="AlphaFoldDB" id="A0A6A7B2G4"/>
<organism evidence="2 3">
    <name type="scientific">Plenodomus tracheiphilus IPT5</name>
    <dbReference type="NCBI Taxonomy" id="1408161"/>
    <lineage>
        <taxon>Eukaryota</taxon>
        <taxon>Fungi</taxon>
        <taxon>Dikarya</taxon>
        <taxon>Ascomycota</taxon>
        <taxon>Pezizomycotina</taxon>
        <taxon>Dothideomycetes</taxon>
        <taxon>Pleosporomycetidae</taxon>
        <taxon>Pleosporales</taxon>
        <taxon>Pleosporineae</taxon>
        <taxon>Leptosphaeriaceae</taxon>
        <taxon>Plenodomus</taxon>
    </lineage>
</organism>
<reference evidence="2" key="1">
    <citation type="submission" date="2020-01" db="EMBL/GenBank/DDBJ databases">
        <authorList>
            <consortium name="DOE Joint Genome Institute"/>
            <person name="Haridas S."/>
            <person name="Albert R."/>
            <person name="Binder M."/>
            <person name="Bloem J."/>
            <person name="Labutti K."/>
            <person name="Salamov A."/>
            <person name="Andreopoulos B."/>
            <person name="Baker S.E."/>
            <person name="Barry K."/>
            <person name="Bills G."/>
            <person name="Bluhm B.H."/>
            <person name="Cannon C."/>
            <person name="Castanera R."/>
            <person name="Culley D.E."/>
            <person name="Daum C."/>
            <person name="Ezra D."/>
            <person name="Gonzalez J.B."/>
            <person name="Henrissat B."/>
            <person name="Kuo A."/>
            <person name="Liang C."/>
            <person name="Lipzen A."/>
            <person name="Lutzoni F."/>
            <person name="Magnuson J."/>
            <person name="Mondo S."/>
            <person name="Nolan M."/>
            <person name="Ohm R."/>
            <person name="Pangilinan J."/>
            <person name="Park H.-J."/>
            <person name="Ramirez L."/>
            <person name="Alfaro M."/>
            <person name="Sun H."/>
            <person name="Tritt A."/>
            <person name="Yoshinaga Y."/>
            <person name="Zwiers L.-H."/>
            <person name="Turgeon B.G."/>
            <person name="Goodwin S.B."/>
            <person name="Spatafora J.W."/>
            <person name="Crous P.W."/>
            <person name="Grigoriev I.V."/>
        </authorList>
    </citation>
    <scope>NUCLEOTIDE SEQUENCE</scope>
    <source>
        <strain evidence="2">IPT5</strain>
    </source>
</reference>